<gene>
    <name evidence="18" type="ORF">B0A48_10925</name>
</gene>
<dbReference type="Pfam" id="PF13181">
    <property type="entry name" value="TPR_8"/>
    <property type="match status" value="1"/>
</dbReference>
<dbReference type="STRING" id="1507870.A0A1V8SZ11"/>
<keyword evidence="16" id="KW-0175">Coiled coil</keyword>
<keyword evidence="11" id="KW-0653">Protein transport</keyword>
<feature type="coiled-coil region" evidence="16">
    <location>
        <begin position="210"/>
        <end position="237"/>
    </location>
</feature>
<feature type="region of interest" description="Disordered" evidence="17">
    <location>
        <begin position="1"/>
        <end position="24"/>
    </location>
</feature>
<comment type="similarity">
    <text evidence="3">Belongs to the peroxisomal targeting signal receptor family.</text>
</comment>
<keyword evidence="7" id="KW-1017">Isopeptide bond</keyword>
<evidence type="ECO:0000256" key="15">
    <source>
        <dbReference type="PROSITE-ProRule" id="PRU00339"/>
    </source>
</evidence>
<evidence type="ECO:0000256" key="9">
    <source>
        <dbReference type="ARBA" id="ARBA00022803"/>
    </source>
</evidence>
<dbReference type="GO" id="GO:0016560">
    <property type="term" value="P:protein import into peroxisome matrix, docking"/>
    <property type="evidence" value="ECO:0007669"/>
    <property type="project" value="TreeGrafter"/>
</dbReference>
<evidence type="ECO:0000256" key="4">
    <source>
        <dbReference type="ARBA" id="ARBA00014710"/>
    </source>
</evidence>
<keyword evidence="10" id="KW-0832">Ubl conjugation</keyword>
<keyword evidence="19" id="KW-1185">Reference proteome</keyword>
<keyword evidence="13" id="KW-0576">Peroxisome</keyword>
<dbReference type="InterPro" id="IPR011990">
    <property type="entry name" value="TPR-like_helical_dom_sf"/>
</dbReference>
<evidence type="ECO:0000256" key="2">
    <source>
        <dbReference type="ARBA" id="ARBA00004496"/>
    </source>
</evidence>
<sequence length="650" mass="71446">MSFLSGSECSTGANPLSQFQKQTSVDNSLQWDRLTSRQPNHLNGFRSQPANNASEDAAFAAFAQQTPQFAEQLPSFQMEGLRREAERIEQSQYGGGGGGGGAWAGEFGGPMPALAAQESVLRQGSPAGFSPQDFAQFRQQGQRTGSPITAAGPQMQHSAYSRPMYGGGMGMGMQRPMYGGGFGAHAQQPMEAMGKGKGRVQELSDTDWEAQFEELSQMKEENQMEELDQEAEKAMEDELNGIDRSETNYGDFESIWRGIQAETDASRDMLAEEEALQHLGDEYEQWKDFDGMGHGFDGLRTYDPSPQLGEYMFEEDNIFKDVPNAFEEGQKIMREGGNLSLAALAFEAAVQKDSNFTEAWVALGQAQAQNEKESPAIRALEQALKLDPDNLDALMGLAVSYTNESFDSLAYRSLEHWVLTKYPTLATNAPNPTAEEELGFTDRHALHERVTNLFLQAAQLHPAGEDVDVDVQVGLGVLFYGSEDYDKAVDCFGAALNSAQHGSMKQEGSEHLLWNRLGATLANSNRSEEAIDAYSHALEIRPNFVRARYNLGVSCINLGVLEEAASHLLGALSMHKVVEAEGRAKAAEMLRDGSGRDVPDSVVEGMLSQNQSTNLYDTLRRTFTQMGRRDLAERVGVDMDLEGMRGEFEF</sequence>
<evidence type="ECO:0000256" key="14">
    <source>
        <dbReference type="ARBA" id="ARBA00032505"/>
    </source>
</evidence>
<evidence type="ECO:0000256" key="10">
    <source>
        <dbReference type="ARBA" id="ARBA00022843"/>
    </source>
</evidence>
<keyword evidence="9 15" id="KW-0802">TPR repeat</keyword>
<dbReference type="InterPro" id="IPR019734">
    <property type="entry name" value="TPR_rpt"/>
</dbReference>
<dbReference type="PANTHER" id="PTHR10130:SF0">
    <property type="entry name" value="GH08708P"/>
    <property type="match status" value="1"/>
</dbReference>
<proteinExistence type="inferred from homology"/>
<dbReference type="OrthoDB" id="10006023at2759"/>
<dbReference type="EMBL" id="NAJO01000022">
    <property type="protein sequence ID" value="OQO04314.1"/>
    <property type="molecule type" value="Genomic_DNA"/>
</dbReference>
<evidence type="ECO:0000313" key="19">
    <source>
        <dbReference type="Proteomes" id="UP000192596"/>
    </source>
</evidence>
<evidence type="ECO:0000256" key="6">
    <source>
        <dbReference type="ARBA" id="ARBA00022490"/>
    </source>
</evidence>
<evidence type="ECO:0000256" key="7">
    <source>
        <dbReference type="ARBA" id="ARBA00022499"/>
    </source>
</evidence>
<dbReference type="SMART" id="SM00028">
    <property type="entry name" value="TPR"/>
    <property type="match status" value="4"/>
</dbReference>
<dbReference type="InterPro" id="IPR024111">
    <property type="entry name" value="PEX5/PEX5L"/>
</dbReference>
<comment type="caution">
    <text evidence="18">The sequence shown here is derived from an EMBL/GenBank/DDBJ whole genome shotgun (WGS) entry which is preliminary data.</text>
</comment>
<name>A0A1V8SZ11_9PEZI</name>
<accession>A0A1V8SZ11</accession>
<reference evidence="19" key="1">
    <citation type="submission" date="2017-03" db="EMBL/GenBank/DDBJ databases">
        <title>Genomes of endolithic fungi from Antarctica.</title>
        <authorList>
            <person name="Coleine C."/>
            <person name="Masonjones S."/>
            <person name="Stajich J.E."/>
        </authorList>
    </citation>
    <scope>NUCLEOTIDE SEQUENCE [LARGE SCALE GENOMIC DNA]</scope>
    <source>
        <strain evidence="19">CCFEE 5527</strain>
    </source>
</reference>
<dbReference type="Pfam" id="PF13414">
    <property type="entry name" value="TPR_11"/>
    <property type="match status" value="1"/>
</dbReference>
<dbReference type="PANTHER" id="PTHR10130">
    <property type="entry name" value="PEROXISOMAL TARGETING SIGNAL 1 RECEPTOR PEX5"/>
    <property type="match status" value="1"/>
</dbReference>
<evidence type="ECO:0000256" key="5">
    <source>
        <dbReference type="ARBA" id="ARBA00022448"/>
    </source>
</evidence>
<evidence type="ECO:0000256" key="8">
    <source>
        <dbReference type="ARBA" id="ARBA00022737"/>
    </source>
</evidence>
<feature type="repeat" description="TPR" evidence="15">
    <location>
        <begin position="511"/>
        <end position="544"/>
    </location>
</feature>
<comment type="subcellular location">
    <subcellularLocation>
        <location evidence="2">Cytoplasm</location>
    </subcellularLocation>
    <subcellularLocation>
        <location evidence="1">Peroxisome</location>
    </subcellularLocation>
</comment>
<evidence type="ECO:0000256" key="12">
    <source>
        <dbReference type="ARBA" id="ARBA00022966"/>
    </source>
</evidence>
<dbReference type="Proteomes" id="UP000192596">
    <property type="component" value="Unassembled WGS sequence"/>
</dbReference>
<protein>
    <recommendedName>
        <fullName evidence="4">Peroxisomal targeting signal receptor</fullName>
    </recommendedName>
    <alternativeName>
        <fullName evidence="14">Peroxin-5</fullName>
    </alternativeName>
</protein>
<keyword evidence="8" id="KW-0677">Repeat</keyword>
<keyword evidence="6" id="KW-0963">Cytoplasm</keyword>
<keyword evidence="12" id="KW-0882">Thioester bond</keyword>
<keyword evidence="5" id="KW-0813">Transport</keyword>
<dbReference type="PROSITE" id="PS50005">
    <property type="entry name" value="TPR"/>
    <property type="match status" value="2"/>
</dbReference>
<evidence type="ECO:0000256" key="11">
    <source>
        <dbReference type="ARBA" id="ARBA00022927"/>
    </source>
</evidence>
<dbReference type="SUPFAM" id="SSF48452">
    <property type="entry name" value="TPR-like"/>
    <property type="match status" value="1"/>
</dbReference>
<dbReference type="FunFam" id="1.25.40.10:FF:000218">
    <property type="entry name" value="Peroxisomal targeting signal receptor"/>
    <property type="match status" value="1"/>
</dbReference>
<dbReference type="AlphaFoldDB" id="A0A1V8SZ11"/>
<dbReference type="GO" id="GO:0005052">
    <property type="term" value="F:peroxisome matrix targeting signal-1 binding"/>
    <property type="evidence" value="ECO:0007669"/>
    <property type="project" value="TreeGrafter"/>
</dbReference>
<evidence type="ECO:0000256" key="1">
    <source>
        <dbReference type="ARBA" id="ARBA00004275"/>
    </source>
</evidence>
<dbReference type="InParanoid" id="A0A1V8SZ11"/>
<feature type="repeat" description="TPR" evidence="15">
    <location>
        <begin position="357"/>
        <end position="390"/>
    </location>
</feature>
<evidence type="ECO:0000256" key="13">
    <source>
        <dbReference type="ARBA" id="ARBA00023140"/>
    </source>
</evidence>
<dbReference type="GO" id="GO:0005829">
    <property type="term" value="C:cytosol"/>
    <property type="evidence" value="ECO:0007669"/>
    <property type="project" value="TreeGrafter"/>
</dbReference>
<evidence type="ECO:0000313" key="18">
    <source>
        <dbReference type="EMBL" id="OQO04314.1"/>
    </source>
</evidence>
<organism evidence="18 19">
    <name type="scientific">Cryoendolithus antarcticus</name>
    <dbReference type="NCBI Taxonomy" id="1507870"/>
    <lineage>
        <taxon>Eukaryota</taxon>
        <taxon>Fungi</taxon>
        <taxon>Dikarya</taxon>
        <taxon>Ascomycota</taxon>
        <taxon>Pezizomycotina</taxon>
        <taxon>Dothideomycetes</taxon>
        <taxon>Dothideomycetidae</taxon>
        <taxon>Cladosporiales</taxon>
        <taxon>Cladosporiaceae</taxon>
        <taxon>Cryoendolithus</taxon>
    </lineage>
</organism>
<dbReference type="FunCoup" id="A0A1V8SZ11">
    <property type="interactions" value="148"/>
</dbReference>
<dbReference type="Gene3D" id="1.25.40.10">
    <property type="entry name" value="Tetratricopeptide repeat domain"/>
    <property type="match status" value="1"/>
</dbReference>
<evidence type="ECO:0000256" key="17">
    <source>
        <dbReference type="SAM" id="MobiDB-lite"/>
    </source>
</evidence>
<evidence type="ECO:0000256" key="3">
    <source>
        <dbReference type="ARBA" id="ARBA00005348"/>
    </source>
</evidence>
<dbReference type="GO" id="GO:0005778">
    <property type="term" value="C:peroxisomal membrane"/>
    <property type="evidence" value="ECO:0007669"/>
    <property type="project" value="TreeGrafter"/>
</dbReference>
<evidence type="ECO:0000256" key="16">
    <source>
        <dbReference type="SAM" id="Coils"/>
    </source>
</evidence>